<dbReference type="InterPro" id="IPR015943">
    <property type="entry name" value="WD40/YVTN_repeat-like_dom_sf"/>
</dbReference>
<proteinExistence type="predicted"/>
<evidence type="ECO:0000313" key="4">
    <source>
        <dbReference type="WBParaSite" id="Hba_19093"/>
    </source>
</evidence>
<dbReference type="InterPro" id="IPR036322">
    <property type="entry name" value="WD40_repeat_dom_sf"/>
</dbReference>
<keyword evidence="3" id="KW-1185">Reference proteome</keyword>
<name>A0A1I7XMY1_HETBA</name>
<dbReference type="PANTHER" id="PTHR14593:SF5">
    <property type="entry name" value="WD REPEAT-CONTAINING PROTEIN 11"/>
    <property type="match status" value="1"/>
</dbReference>
<dbReference type="Proteomes" id="UP000095283">
    <property type="component" value="Unplaced"/>
</dbReference>
<evidence type="ECO:0000259" key="2">
    <source>
        <dbReference type="Pfam" id="PF23752"/>
    </source>
</evidence>
<dbReference type="PANTHER" id="PTHR14593">
    <property type="entry name" value="WD REPEAT-CONTAINING PROTEIN 11"/>
    <property type="match status" value="1"/>
</dbReference>
<accession>A0A1I7XMY1</accession>
<reference evidence="4" key="1">
    <citation type="submission" date="2016-11" db="UniProtKB">
        <authorList>
            <consortium name="WormBaseParasite"/>
        </authorList>
    </citation>
    <scope>IDENTIFICATION</scope>
</reference>
<dbReference type="Gene3D" id="2.130.10.10">
    <property type="entry name" value="YVTN repeat-like/Quinoprotein amine dehydrogenase"/>
    <property type="match status" value="2"/>
</dbReference>
<sequence length="833" mass="93144">MASNLNISSTSMRKIVKNEQGFYPYQIRLAHMLTEKMKVNRYEKARKLLSIVRKSRFSNMLFTYEKILTVNPTCNSQNNKSLFQRGHQKSEKAFIDHRTGHLNRTGHQLIEPKQLLSSVESSFQTFRGRDIWPSNPPDLNPMNFAIWSALENKLSRTPFDRLGSLKVTNNTVLFYLVSSSGSSLVLLNDINLGGSPSSGRTISLTEDLSKSVSSIQLITFHNAYQNTLFVVVSGQVVATSETLRHGAQQRVVCSILCPVTQSTVAVLYSSGRIVFWQLTSDKQLSLEYRSTYVDDYLSFNRSLTTSTIGTLSLQQSGFIGALTSGLSCVRMRPMDELTHSAFGSAHIAAIGSNAGVVHLVDVFTGHVLKEFSIQSSPIKCLEWGGAYTLVTAGYNHALSTIQLVRNDISATDIRTGICRRIRPESDESPVSMLRVSFYHCYLALSFQREPLEIWDLKGLRLLRRMSRTCPLITDMAWSCKHHAIKTTEGSGQCVYRENLVVLDSDNRLYHVVVKGLHVKDGKEVNAQWKSGGWSIRTMAWKDDILAMGDVDGRIAVWDLGRRQSRHVRASRLPVIRMCFSRLAGDHTLAVLNQRELSLWDIEAMCRMQHMIIDHSRAALDMDLCGVSPILITNDNVFCYAPTTNRNSSLSEKDIPVLMNGKRVANIVDDFRIGKSETPALRNIIKRKIFEFNVILQERELRVTCGACSSSSVEENRLVERAVIAGGKAKESEQARSLIKLIATNLIASDMIEDGMGLQDPDDVLSKWISHLSLDQKTKYMLAQASRGSWPELVEVLSSFGLSELARLILRTTTSSPSSSIRSSPTSEVNKSNV</sequence>
<organism evidence="3 4">
    <name type="scientific">Heterorhabditis bacteriophora</name>
    <name type="common">Entomopathogenic nematode worm</name>
    <dbReference type="NCBI Taxonomy" id="37862"/>
    <lineage>
        <taxon>Eukaryota</taxon>
        <taxon>Metazoa</taxon>
        <taxon>Ecdysozoa</taxon>
        <taxon>Nematoda</taxon>
        <taxon>Chromadorea</taxon>
        <taxon>Rhabditida</taxon>
        <taxon>Rhabditina</taxon>
        <taxon>Rhabditomorpha</taxon>
        <taxon>Strongyloidea</taxon>
        <taxon>Heterorhabditidae</taxon>
        <taxon>Heterorhabditis</taxon>
    </lineage>
</organism>
<feature type="domain" description="WDR11 second beta-propeller" evidence="2">
    <location>
        <begin position="345"/>
        <end position="463"/>
    </location>
</feature>
<feature type="region of interest" description="Disordered" evidence="1">
    <location>
        <begin position="814"/>
        <end position="833"/>
    </location>
</feature>
<dbReference type="Pfam" id="PF23752">
    <property type="entry name" value="Beta-prop_WDR11_2nd"/>
    <property type="match status" value="1"/>
</dbReference>
<protein>
    <submittedName>
        <fullName evidence="4">WD_REPEATS_REGION domain-containing protein</fullName>
    </submittedName>
</protein>
<evidence type="ECO:0000256" key="1">
    <source>
        <dbReference type="SAM" id="MobiDB-lite"/>
    </source>
</evidence>
<dbReference type="InterPro" id="IPR039694">
    <property type="entry name" value="WDR11"/>
</dbReference>
<dbReference type="InterPro" id="IPR057853">
    <property type="entry name" value="Beta-prop_WDR11_2nd"/>
</dbReference>
<dbReference type="WBParaSite" id="Hba_19093">
    <property type="protein sequence ID" value="Hba_19093"/>
    <property type="gene ID" value="Hba_19093"/>
</dbReference>
<dbReference type="AlphaFoldDB" id="A0A1I7XMY1"/>
<dbReference type="GO" id="GO:0005737">
    <property type="term" value="C:cytoplasm"/>
    <property type="evidence" value="ECO:0007669"/>
    <property type="project" value="TreeGrafter"/>
</dbReference>
<dbReference type="SUPFAM" id="SSF50978">
    <property type="entry name" value="WD40 repeat-like"/>
    <property type="match status" value="1"/>
</dbReference>
<feature type="compositionally biased region" description="Low complexity" evidence="1">
    <location>
        <begin position="814"/>
        <end position="826"/>
    </location>
</feature>
<evidence type="ECO:0000313" key="3">
    <source>
        <dbReference type="Proteomes" id="UP000095283"/>
    </source>
</evidence>